<protein>
    <submittedName>
        <fullName evidence="1">Uncharacterized protein</fullName>
    </submittedName>
</protein>
<dbReference type="AlphaFoldDB" id="A0A5S9IRN4"/>
<reference evidence="1 2" key="1">
    <citation type="submission" date="2019-08" db="EMBL/GenBank/DDBJ databases">
        <title>Complete genome sequence of Candidatus Uab amorphum.</title>
        <authorList>
            <person name="Shiratori T."/>
            <person name="Suzuki S."/>
            <person name="Kakizawa Y."/>
            <person name="Ishida K."/>
        </authorList>
    </citation>
    <scope>NUCLEOTIDE SEQUENCE [LARGE SCALE GENOMIC DNA]</scope>
    <source>
        <strain evidence="1 2">SRT547</strain>
    </source>
</reference>
<organism evidence="1 2">
    <name type="scientific">Uabimicrobium amorphum</name>
    <dbReference type="NCBI Taxonomy" id="2596890"/>
    <lineage>
        <taxon>Bacteria</taxon>
        <taxon>Pseudomonadati</taxon>
        <taxon>Planctomycetota</taxon>
        <taxon>Candidatus Uabimicrobiia</taxon>
        <taxon>Candidatus Uabimicrobiales</taxon>
        <taxon>Candidatus Uabimicrobiaceae</taxon>
        <taxon>Candidatus Uabimicrobium</taxon>
    </lineage>
</organism>
<name>A0A5S9IRN4_UABAM</name>
<evidence type="ECO:0000313" key="2">
    <source>
        <dbReference type="Proteomes" id="UP000326354"/>
    </source>
</evidence>
<proteinExistence type="predicted"/>
<sequence>MKNYIETFRKVLQPYKKEINDIDSINNFFCRLLDETKGQVILDFMDRTHWDNFEKFDLDKKKRYLTLVWHDFRNIKDLEERERLRHVFGGDFCKCIFHIKSLVPILTDNFCACLIKNYALEDAQVLSHLGIKKEEKNFKIQNEAFFKKCIFTHTGNNLGWTNYHFVPIFSSVLIPKGGTTSPLSTVLLCVTNINDSINRLNNIISSLIDEKDEDELQGKANSIRSRLENVLKVECCYRKVDYPKKVNYLSANKLITLVYSKKATSENKDILLKVKNITNKHSHDSGIRLDKEKIKFCASAIIEYSENLKTEIIQKQGFPENI</sequence>
<evidence type="ECO:0000313" key="1">
    <source>
        <dbReference type="EMBL" id="BBM86654.1"/>
    </source>
</evidence>
<dbReference type="EMBL" id="AP019860">
    <property type="protein sequence ID" value="BBM86654.1"/>
    <property type="molecule type" value="Genomic_DNA"/>
</dbReference>
<dbReference type="RefSeq" id="WP_151970700.1">
    <property type="nucleotide sequence ID" value="NZ_AP019860.1"/>
</dbReference>
<gene>
    <name evidence="1" type="ORF">UABAM_05040</name>
</gene>
<dbReference type="KEGG" id="uam:UABAM_05040"/>
<dbReference type="OrthoDB" id="3078338at2"/>
<accession>A0A5S9IRN4</accession>
<keyword evidence="2" id="KW-1185">Reference proteome</keyword>
<dbReference type="Proteomes" id="UP000326354">
    <property type="component" value="Chromosome"/>
</dbReference>